<dbReference type="GO" id="GO:0003777">
    <property type="term" value="F:microtubule motor activity"/>
    <property type="evidence" value="ECO:0007669"/>
    <property type="project" value="InterPro"/>
</dbReference>
<keyword evidence="3 4" id="KW-0505">Motor protein</keyword>
<feature type="compositionally biased region" description="Low complexity" evidence="6">
    <location>
        <begin position="382"/>
        <end position="398"/>
    </location>
</feature>
<evidence type="ECO:0000256" key="5">
    <source>
        <dbReference type="SAM" id="Coils"/>
    </source>
</evidence>
<evidence type="ECO:0000313" key="9">
    <source>
        <dbReference type="Proteomes" id="UP000717585"/>
    </source>
</evidence>
<dbReference type="PANTHER" id="PTHR47969">
    <property type="entry name" value="CHROMOSOME-ASSOCIATED KINESIN KIF4A-RELATED"/>
    <property type="match status" value="1"/>
</dbReference>
<keyword evidence="2 3" id="KW-0067">ATP-binding</keyword>
<feature type="coiled-coil region" evidence="5">
    <location>
        <begin position="342"/>
        <end position="369"/>
    </location>
</feature>
<gene>
    <name evidence="8" type="ORF">J8273_5933</name>
</gene>
<dbReference type="InterPro" id="IPR019821">
    <property type="entry name" value="Kinesin_motor_CS"/>
</dbReference>
<dbReference type="InterPro" id="IPR001752">
    <property type="entry name" value="Kinesin_motor_dom"/>
</dbReference>
<dbReference type="GO" id="GO:0005524">
    <property type="term" value="F:ATP binding"/>
    <property type="evidence" value="ECO:0007669"/>
    <property type="project" value="UniProtKB-UniRule"/>
</dbReference>
<dbReference type="GO" id="GO:0051231">
    <property type="term" value="P:spindle elongation"/>
    <property type="evidence" value="ECO:0007669"/>
    <property type="project" value="TreeGrafter"/>
</dbReference>
<name>A0A8J6AUB4_9EUKA</name>
<dbReference type="Proteomes" id="UP000717585">
    <property type="component" value="Unassembled WGS sequence"/>
</dbReference>
<feature type="domain" description="Kinesin motor" evidence="7">
    <location>
        <begin position="7"/>
        <end position="334"/>
    </location>
</feature>
<dbReference type="OrthoDB" id="3176171at2759"/>
<accession>A0A8J6AUB4</accession>
<dbReference type="SUPFAM" id="SSF52540">
    <property type="entry name" value="P-loop containing nucleoside triphosphate hydrolases"/>
    <property type="match status" value="1"/>
</dbReference>
<dbReference type="InterPro" id="IPR027640">
    <property type="entry name" value="Kinesin-like_fam"/>
</dbReference>
<reference evidence="8" key="1">
    <citation type="submission" date="2021-05" db="EMBL/GenBank/DDBJ databases">
        <title>A free-living protist that lacks canonical eukaryotic 1 DNA replication and segregation systems.</title>
        <authorList>
            <person name="Salas-Leiva D.E."/>
            <person name="Tromer E.C."/>
            <person name="Curtis B.A."/>
            <person name="Jerlstrom-Hultqvist J."/>
            <person name="Kolisko M."/>
            <person name="Yi Z."/>
            <person name="Salas-Leiva J.S."/>
            <person name="Gallot-Lavallee L."/>
            <person name="Kops G.J.P.L."/>
            <person name="Archibald J.M."/>
            <person name="Simpson A.G.B."/>
            <person name="Roger A.J."/>
        </authorList>
    </citation>
    <scope>NUCLEOTIDE SEQUENCE</scope>
    <source>
        <strain evidence="8">BICM</strain>
    </source>
</reference>
<dbReference type="InterPro" id="IPR027417">
    <property type="entry name" value="P-loop_NTPase"/>
</dbReference>
<keyword evidence="5" id="KW-0175">Coiled coil</keyword>
<comment type="similarity">
    <text evidence="3 4">Belongs to the TRAFAC class myosin-kinesin ATPase superfamily. Kinesin family.</text>
</comment>
<organism evidence="8 9">
    <name type="scientific">Carpediemonas membranifera</name>
    <dbReference type="NCBI Taxonomy" id="201153"/>
    <lineage>
        <taxon>Eukaryota</taxon>
        <taxon>Metamonada</taxon>
        <taxon>Carpediemonas-like organisms</taxon>
        <taxon>Carpediemonas</taxon>
    </lineage>
</organism>
<dbReference type="Pfam" id="PF00225">
    <property type="entry name" value="Kinesin"/>
    <property type="match status" value="1"/>
</dbReference>
<dbReference type="PRINTS" id="PR00380">
    <property type="entry name" value="KINESINHEAVY"/>
</dbReference>
<evidence type="ECO:0000259" key="7">
    <source>
        <dbReference type="PROSITE" id="PS50067"/>
    </source>
</evidence>
<dbReference type="GO" id="GO:0005875">
    <property type="term" value="C:microtubule associated complex"/>
    <property type="evidence" value="ECO:0007669"/>
    <property type="project" value="TreeGrafter"/>
</dbReference>
<proteinExistence type="inferred from homology"/>
<evidence type="ECO:0000256" key="6">
    <source>
        <dbReference type="SAM" id="MobiDB-lite"/>
    </source>
</evidence>
<evidence type="ECO:0000313" key="8">
    <source>
        <dbReference type="EMBL" id="KAG9392675.1"/>
    </source>
</evidence>
<dbReference type="PROSITE" id="PS00411">
    <property type="entry name" value="KINESIN_MOTOR_1"/>
    <property type="match status" value="1"/>
</dbReference>
<feature type="binding site" evidence="3">
    <location>
        <begin position="89"/>
        <end position="96"/>
    </location>
    <ligand>
        <name>ATP</name>
        <dbReference type="ChEBI" id="CHEBI:30616"/>
    </ligand>
</feature>
<dbReference type="GO" id="GO:0007052">
    <property type="term" value="P:mitotic spindle organization"/>
    <property type="evidence" value="ECO:0007669"/>
    <property type="project" value="TreeGrafter"/>
</dbReference>
<feature type="region of interest" description="Disordered" evidence="6">
    <location>
        <begin position="378"/>
        <end position="440"/>
    </location>
</feature>
<dbReference type="EMBL" id="JAHDYR010000034">
    <property type="protein sequence ID" value="KAG9392675.1"/>
    <property type="molecule type" value="Genomic_DNA"/>
</dbReference>
<dbReference type="PANTHER" id="PTHR47969:SF29">
    <property type="entry name" value="KINESIN-LIKE PROTEIN"/>
    <property type="match status" value="1"/>
</dbReference>
<dbReference type="Gene3D" id="3.40.850.10">
    <property type="entry name" value="Kinesin motor domain"/>
    <property type="match status" value="1"/>
</dbReference>
<dbReference type="CDD" id="cd00106">
    <property type="entry name" value="KISc"/>
    <property type="match status" value="1"/>
</dbReference>
<keyword evidence="9" id="KW-1185">Reference proteome</keyword>
<dbReference type="GO" id="GO:0008017">
    <property type="term" value="F:microtubule binding"/>
    <property type="evidence" value="ECO:0007669"/>
    <property type="project" value="InterPro"/>
</dbReference>
<feature type="region of interest" description="Disordered" evidence="6">
    <location>
        <begin position="543"/>
        <end position="599"/>
    </location>
</feature>
<keyword evidence="1 3" id="KW-0547">Nucleotide-binding</keyword>
<evidence type="ECO:0000256" key="4">
    <source>
        <dbReference type="RuleBase" id="RU000394"/>
    </source>
</evidence>
<sequence length="599" mass="64600">MSEAWSHIRVLGRVRPLLQHELATNEKAIVSALAQDSLSVFYNEQMQKYKFHRCFGESVDQDDLFEQSGVKEMIDMALTGFRASCFAYGQTGSGKTYTMFGDETKGTGKVGLIPRSLRYLFDVLPPDGSVSVRMSFIELYNEQVFDLLNSNRTNLKIRWTKDEGYFAENAFVVACDTVADAMEVLTEGRHNRQVGSHDLNRDSSRSHALLSVFVEQLDPTHECAVSTGRVTFVDLAGSERLRDTNSDGVTVTEAQSINKSLFALGAVISALSTAARKGRAPKNVPYRDSKLTKLLMDCLSGTAIGMLLACVSPAERFAEESTRTLEYALRAQNISSKPLQNVDQSSLMVRDLQQANAQLKARVRDLELQLLMAGITPDSAESRASSARGVGSAYSSGSNPPSLNASLPANAEGPAHKPPSPSVYGGRRMELPPLGLPGSKDSSLSPVEFFGTPTSLASNSPMVASPAVPVQRAKGQPASRSARPLSVRVLKQKAVAGHVHPFSAGAGTSRYGDNATKDELIGALDRVTDENAELTRAVQDLHVQMSQYGSPSRDRDGSSARRPNVVTNGDLAAFFNPVKSTESGSPARASGIPKPRPKG</sequence>
<dbReference type="PROSITE" id="PS50067">
    <property type="entry name" value="KINESIN_MOTOR_2"/>
    <property type="match status" value="1"/>
</dbReference>
<dbReference type="GO" id="GO:0005874">
    <property type="term" value="C:microtubule"/>
    <property type="evidence" value="ECO:0007669"/>
    <property type="project" value="UniProtKB-KW"/>
</dbReference>
<dbReference type="AlphaFoldDB" id="A0A8J6AUB4"/>
<protein>
    <recommendedName>
        <fullName evidence="4">Kinesin-like protein</fullName>
    </recommendedName>
</protein>
<keyword evidence="4" id="KW-0493">Microtubule</keyword>
<dbReference type="GO" id="GO:0007018">
    <property type="term" value="P:microtubule-based movement"/>
    <property type="evidence" value="ECO:0007669"/>
    <property type="project" value="InterPro"/>
</dbReference>
<evidence type="ECO:0000256" key="3">
    <source>
        <dbReference type="PROSITE-ProRule" id="PRU00283"/>
    </source>
</evidence>
<comment type="caution">
    <text evidence="8">The sequence shown here is derived from an EMBL/GenBank/DDBJ whole genome shotgun (WGS) entry which is preliminary data.</text>
</comment>
<dbReference type="InterPro" id="IPR036961">
    <property type="entry name" value="Kinesin_motor_dom_sf"/>
</dbReference>
<evidence type="ECO:0000256" key="1">
    <source>
        <dbReference type="ARBA" id="ARBA00022741"/>
    </source>
</evidence>
<evidence type="ECO:0000256" key="2">
    <source>
        <dbReference type="ARBA" id="ARBA00022840"/>
    </source>
</evidence>
<dbReference type="SMART" id="SM00129">
    <property type="entry name" value="KISc"/>
    <property type="match status" value="1"/>
</dbReference>